<protein>
    <submittedName>
        <fullName evidence="2">Uncharacterized protein</fullName>
    </submittedName>
</protein>
<reference evidence="3" key="1">
    <citation type="submission" date="2016-06" db="EMBL/GenBank/DDBJ databases">
        <title>Parallel loss of symbiosis genes in relatives of nitrogen-fixing non-legume Parasponia.</title>
        <authorList>
            <person name="Van Velzen R."/>
            <person name="Holmer R."/>
            <person name="Bu F."/>
            <person name="Rutten L."/>
            <person name="Van Zeijl A."/>
            <person name="Liu W."/>
            <person name="Santuari L."/>
            <person name="Cao Q."/>
            <person name="Sharma T."/>
            <person name="Shen D."/>
            <person name="Roswanjaya Y."/>
            <person name="Wardhani T."/>
            <person name="Kalhor M.S."/>
            <person name="Jansen J."/>
            <person name="Van den Hoogen J."/>
            <person name="Gungor B."/>
            <person name="Hartog M."/>
            <person name="Hontelez J."/>
            <person name="Verver J."/>
            <person name="Yang W.-C."/>
            <person name="Schijlen E."/>
            <person name="Repin R."/>
            <person name="Schilthuizen M."/>
            <person name="Schranz E."/>
            <person name="Heidstra R."/>
            <person name="Miyata K."/>
            <person name="Fedorova E."/>
            <person name="Kohlen W."/>
            <person name="Bisseling T."/>
            <person name="Smit S."/>
            <person name="Geurts R."/>
        </authorList>
    </citation>
    <scope>NUCLEOTIDE SEQUENCE [LARGE SCALE GENOMIC DNA]</scope>
    <source>
        <strain evidence="3">cv. WU1-14</strain>
    </source>
</reference>
<feature type="non-terminal residue" evidence="2">
    <location>
        <position position="1"/>
    </location>
</feature>
<name>A0A2P5CZK2_PARAD</name>
<keyword evidence="3" id="KW-1185">Reference proteome</keyword>
<dbReference type="Proteomes" id="UP000237105">
    <property type="component" value="Unassembled WGS sequence"/>
</dbReference>
<evidence type="ECO:0000256" key="1">
    <source>
        <dbReference type="SAM" id="MobiDB-lite"/>
    </source>
</evidence>
<feature type="region of interest" description="Disordered" evidence="1">
    <location>
        <begin position="1"/>
        <end position="31"/>
    </location>
</feature>
<evidence type="ECO:0000313" key="2">
    <source>
        <dbReference type="EMBL" id="PON66480.1"/>
    </source>
</evidence>
<accession>A0A2P5CZK2</accession>
<dbReference type="AlphaFoldDB" id="A0A2P5CZK2"/>
<feature type="compositionally biased region" description="Basic and acidic residues" evidence="1">
    <location>
        <begin position="1"/>
        <end position="10"/>
    </location>
</feature>
<proteinExistence type="predicted"/>
<organism evidence="2 3">
    <name type="scientific">Parasponia andersonii</name>
    <name type="common">Sponia andersonii</name>
    <dbReference type="NCBI Taxonomy" id="3476"/>
    <lineage>
        <taxon>Eukaryota</taxon>
        <taxon>Viridiplantae</taxon>
        <taxon>Streptophyta</taxon>
        <taxon>Embryophyta</taxon>
        <taxon>Tracheophyta</taxon>
        <taxon>Spermatophyta</taxon>
        <taxon>Magnoliopsida</taxon>
        <taxon>eudicotyledons</taxon>
        <taxon>Gunneridae</taxon>
        <taxon>Pentapetalae</taxon>
        <taxon>rosids</taxon>
        <taxon>fabids</taxon>
        <taxon>Rosales</taxon>
        <taxon>Cannabaceae</taxon>
        <taxon>Parasponia</taxon>
    </lineage>
</organism>
<sequence length="82" mass="8970">LQREASKEGSGEASSEASVGTSIEDLDPREVDKDVKTVPIEDLKDLSIDRSSKVLKIIAKLQEPVQASLIAFLKSNLDIFAW</sequence>
<feature type="compositionally biased region" description="Low complexity" evidence="1">
    <location>
        <begin position="11"/>
        <end position="22"/>
    </location>
</feature>
<comment type="caution">
    <text evidence="2">The sequence shown here is derived from an EMBL/GenBank/DDBJ whole genome shotgun (WGS) entry which is preliminary data.</text>
</comment>
<gene>
    <name evidence="2" type="ORF">PanWU01x14_109020</name>
</gene>
<evidence type="ECO:0000313" key="3">
    <source>
        <dbReference type="Proteomes" id="UP000237105"/>
    </source>
</evidence>
<dbReference type="EMBL" id="JXTB01000079">
    <property type="protein sequence ID" value="PON66480.1"/>
    <property type="molecule type" value="Genomic_DNA"/>
</dbReference>